<dbReference type="EMBL" id="JAJSOF020000017">
    <property type="protein sequence ID" value="KAJ4439979.1"/>
    <property type="molecule type" value="Genomic_DNA"/>
</dbReference>
<name>A0ABQ8T0I9_PERAM</name>
<dbReference type="Proteomes" id="UP001148838">
    <property type="component" value="Unassembled WGS sequence"/>
</dbReference>
<evidence type="ECO:0000313" key="2">
    <source>
        <dbReference type="EMBL" id="KAJ4439979.1"/>
    </source>
</evidence>
<protein>
    <submittedName>
        <fullName evidence="2">Uncharacterized protein</fullName>
    </submittedName>
</protein>
<gene>
    <name evidence="2" type="ORF">ANN_08110</name>
</gene>
<feature type="coiled-coil region" evidence="1">
    <location>
        <begin position="31"/>
        <end position="65"/>
    </location>
</feature>
<comment type="caution">
    <text evidence="2">The sequence shown here is derived from an EMBL/GenBank/DDBJ whole genome shotgun (WGS) entry which is preliminary data.</text>
</comment>
<reference evidence="2 3" key="1">
    <citation type="journal article" date="2022" name="Allergy">
        <title>Genome assembly and annotation of Periplaneta americana reveal a comprehensive cockroach allergen profile.</title>
        <authorList>
            <person name="Wang L."/>
            <person name="Xiong Q."/>
            <person name="Saelim N."/>
            <person name="Wang L."/>
            <person name="Nong W."/>
            <person name="Wan A.T."/>
            <person name="Shi M."/>
            <person name="Liu X."/>
            <person name="Cao Q."/>
            <person name="Hui J.H.L."/>
            <person name="Sookrung N."/>
            <person name="Leung T.F."/>
            <person name="Tungtrongchitr A."/>
            <person name="Tsui S.K.W."/>
        </authorList>
    </citation>
    <scope>NUCLEOTIDE SEQUENCE [LARGE SCALE GENOMIC DNA]</scope>
    <source>
        <strain evidence="2">PWHHKU_190912</strain>
    </source>
</reference>
<keyword evidence="1" id="KW-0175">Coiled coil</keyword>
<keyword evidence="3" id="KW-1185">Reference proteome</keyword>
<organism evidence="2 3">
    <name type="scientific">Periplaneta americana</name>
    <name type="common">American cockroach</name>
    <name type="synonym">Blatta americana</name>
    <dbReference type="NCBI Taxonomy" id="6978"/>
    <lineage>
        <taxon>Eukaryota</taxon>
        <taxon>Metazoa</taxon>
        <taxon>Ecdysozoa</taxon>
        <taxon>Arthropoda</taxon>
        <taxon>Hexapoda</taxon>
        <taxon>Insecta</taxon>
        <taxon>Pterygota</taxon>
        <taxon>Neoptera</taxon>
        <taxon>Polyneoptera</taxon>
        <taxon>Dictyoptera</taxon>
        <taxon>Blattodea</taxon>
        <taxon>Blattoidea</taxon>
        <taxon>Blattidae</taxon>
        <taxon>Blattinae</taxon>
        <taxon>Periplaneta</taxon>
    </lineage>
</organism>
<proteinExistence type="predicted"/>
<evidence type="ECO:0000313" key="3">
    <source>
        <dbReference type="Proteomes" id="UP001148838"/>
    </source>
</evidence>
<accession>A0ABQ8T0I9</accession>
<sequence>MVNGRRVRDRRRYQMTNDINIWAYGLYEETKKKTREELAHTRHELNSTQEEMKRLVKENDHLKQEARKDASYCHPLHKRRSRDEWLQLFRNEAKKDDSGPGIATKKVNRELPEGRITAAKVVALIEGGNGQRYVAAVLGILDRPYNKCTIALERQEVIPGDPVQGENE</sequence>
<evidence type="ECO:0000256" key="1">
    <source>
        <dbReference type="SAM" id="Coils"/>
    </source>
</evidence>